<feature type="transmembrane region" description="Helical" evidence="6">
    <location>
        <begin position="217"/>
        <end position="244"/>
    </location>
</feature>
<feature type="transmembrane region" description="Helical" evidence="6">
    <location>
        <begin position="256"/>
        <end position="279"/>
    </location>
</feature>
<dbReference type="GO" id="GO:0016020">
    <property type="term" value="C:membrane"/>
    <property type="evidence" value="ECO:0007669"/>
    <property type="project" value="UniProtKB-SubCell"/>
</dbReference>
<dbReference type="GeneID" id="43599685"/>
<dbReference type="InterPro" id="IPR011701">
    <property type="entry name" value="MFS"/>
</dbReference>
<dbReference type="RefSeq" id="XP_031868880.1">
    <property type="nucleotide sequence ID" value="XM_032015459.1"/>
</dbReference>
<evidence type="ECO:0000313" key="9">
    <source>
        <dbReference type="Proteomes" id="UP000254866"/>
    </source>
</evidence>
<comment type="subcellular location">
    <subcellularLocation>
        <location evidence="1">Membrane</location>
        <topology evidence="1">Multi-pass membrane protein</topology>
    </subcellularLocation>
</comment>
<keyword evidence="9" id="KW-1185">Reference proteome</keyword>
<evidence type="ECO:0000256" key="5">
    <source>
        <dbReference type="SAM" id="MobiDB-lite"/>
    </source>
</evidence>
<evidence type="ECO:0000256" key="6">
    <source>
        <dbReference type="SAM" id="Phobius"/>
    </source>
</evidence>
<dbReference type="AlphaFoldDB" id="A0A370TL25"/>
<protein>
    <submittedName>
        <fullName evidence="8">MFS general substrate transporter</fullName>
    </submittedName>
</protein>
<feature type="transmembrane region" description="Helical" evidence="6">
    <location>
        <begin position="190"/>
        <end position="211"/>
    </location>
</feature>
<comment type="caution">
    <text evidence="8">The sequence shown here is derived from an EMBL/GenBank/DDBJ whole genome shotgun (WGS) entry which is preliminary data.</text>
</comment>
<feature type="transmembrane region" description="Helical" evidence="6">
    <location>
        <begin position="551"/>
        <end position="574"/>
    </location>
</feature>
<evidence type="ECO:0000256" key="2">
    <source>
        <dbReference type="ARBA" id="ARBA00022692"/>
    </source>
</evidence>
<dbReference type="PANTHER" id="PTHR23507:SF40">
    <property type="entry name" value="TETRACYCLINE-EFFLUX TRANSPORTER"/>
    <property type="match status" value="1"/>
</dbReference>
<evidence type="ECO:0000259" key="7">
    <source>
        <dbReference type="PROSITE" id="PS50850"/>
    </source>
</evidence>
<gene>
    <name evidence="8" type="ORF">BP5553_06836</name>
</gene>
<feature type="transmembrane region" description="Helical" evidence="6">
    <location>
        <begin position="489"/>
        <end position="510"/>
    </location>
</feature>
<evidence type="ECO:0000256" key="4">
    <source>
        <dbReference type="ARBA" id="ARBA00023136"/>
    </source>
</evidence>
<dbReference type="SUPFAM" id="SSF103473">
    <property type="entry name" value="MFS general substrate transporter"/>
    <property type="match status" value="1"/>
</dbReference>
<feature type="region of interest" description="Disordered" evidence="5">
    <location>
        <begin position="1"/>
        <end position="68"/>
    </location>
</feature>
<feature type="transmembrane region" description="Helical" evidence="6">
    <location>
        <begin position="412"/>
        <end position="435"/>
    </location>
</feature>
<organism evidence="8 9">
    <name type="scientific">Venustampulla echinocandica</name>
    <dbReference type="NCBI Taxonomy" id="2656787"/>
    <lineage>
        <taxon>Eukaryota</taxon>
        <taxon>Fungi</taxon>
        <taxon>Dikarya</taxon>
        <taxon>Ascomycota</taxon>
        <taxon>Pezizomycotina</taxon>
        <taxon>Leotiomycetes</taxon>
        <taxon>Helotiales</taxon>
        <taxon>Pleuroascaceae</taxon>
        <taxon>Venustampulla</taxon>
    </lineage>
</organism>
<name>A0A370TL25_9HELO</name>
<proteinExistence type="predicted"/>
<dbReference type="PROSITE" id="PS50850">
    <property type="entry name" value="MFS"/>
    <property type="match status" value="1"/>
</dbReference>
<feature type="transmembrane region" description="Helical" evidence="6">
    <location>
        <begin position="159"/>
        <end position="178"/>
    </location>
</feature>
<evidence type="ECO:0000313" key="8">
    <source>
        <dbReference type="EMBL" id="RDL36224.1"/>
    </source>
</evidence>
<feature type="domain" description="Major facilitator superfamily (MFS) profile" evidence="7">
    <location>
        <begin position="90"/>
        <end position="579"/>
    </location>
</feature>
<feature type="transmembrane region" description="Helical" evidence="6">
    <location>
        <begin position="285"/>
        <end position="307"/>
    </location>
</feature>
<dbReference type="PANTHER" id="PTHR23507">
    <property type="entry name" value="ZGC:174356"/>
    <property type="match status" value="1"/>
</dbReference>
<keyword evidence="2 6" id="KW-0812">Transmembrane</keyword>
<dbReference type="InterPro" id="IPR020846">
    <property type="entry name" value="MFS_dom"/>
</dbReference>
<accession>A0A370TL25</accession>
<keyword evidence="4 6" id="KW-0472">Membrane</keyword>
<feature type="transmembrane region" description="Helical" evidence="6">
    <location>
        <begin position="522"/>
        <end position="545"/>
    </location>
</feature>
<dbReference type="STRING" id="2656787.A0A370TL25"/>
<evidence type="ECO:0000256" key="1">
    <source>
        <dbReference type="ARBA" id="ARBA00004141"/>
    </source>
</evidence>
<dbReference type="InterPro" id="IPR036259">
    <property type="entry name" value="MFS_trans_sf"/>
</dbReference>
<feature type="transmembrane region" description="Helical" evidence="6">
    <location>
        <begin position="373"/>
        <end position="400"/>
    </location>
</feature>
<dbReference type="OrthoDB" id="3026777at2759"/>
<dbReference type="Gene3D" id="1.20.1250.20">
    <property type="entry name" value="MFS general substrate transporter like domains"/>
    <property type="match status" value="1"/>
</dbReference>
<evidence type="ECO:0000256" key="3">
    <source>
        <dbReference type="ARBA" id="ARBA00022989"/>
    </source>
</evidence>
<dbReference type="GO" id="GO:0022857">
    <property type="term" value="F:transmembrane transporter activity"/>
    <property type="evidence" value="ECO:0007669"/>
    <property type="project" value="InterPro"/>
</dbReference>
<sequence>MDGASEPPSGGASDGNTLTRGRSWGAKGSLRKNVALDGSADGEGSPLLGDGARSVTGSSRTSSDEDGSVRELEWEGLADFVGLPWWQKPSIYWVVPSFFVFALAFGAIIVPKINLIVSLICNRYYLEQSINNPSMVFAPGDENGPQCRDPSVQALGSTFLLYMGVITGILSAIMSPKLGALSDRHGRLKLLVITSLGALIGEVITIFAAKYPDIVHYNWLLVGSAFDGICGSFTASMALTHAYAADCTPPPKRAVAFGYFHACLFSGIALGPLLVAVIIDHGGTLLTIFYIALGIHAAFIFFVLLVLPESLSKKRQMIAQDKHAAAVAAAENSDLGPAVRNLSWALRRANILEPLKILWPTGPGTSRRLRVNLVLLSAVDTIIFGVAMGSMTVIVLYLGMRFSWDTADTSKFVSAVNIVRVSGLIIVLPLLGYLVRTRRANKQRRESGFAVPEPHSGSDFLDLAIIRTAIFLEVLGYGGYALAGDGKLFVLAGALAALGGIGSPTLQSALTKHVPHDKVGQLLGATGLLHALARIVAPIVFNTIYSKTVGTLPQAVFVVLSASFGVAFLVSWFIRPNVYLVEPGTTANAGRRGADDDTLVDEEITGI</sequence>
<feature type="transmembrane region" description="Helical" evidence="6">
    <location>
        <begin position="91"/>
        <end position="110"/>
    </location>
</feature>
<dbReference type="Proteomes" id="UP000254866">
    <property type="component" value="Unassembled WGS sequence"/>
</dbReference>
<reference evidence="8 9" key="1">
    <citation type="journal article" date="2018" name="IMA Fungus">
        <title>IMA Genome-F 9: Draft genome sequence of Annulohypoxylon stygium, Aspergillus mulundensis, Berkeleyomyces basicola (syn. Thielaviopsis basicola), Ceratocystis smalleyi, two Cercospora beticola strains, Coleophoma cylindrospora, Fusarium fracticaudum, Phialophora cf. hyalina, and Morchella septimelata.</title>
        <authorList>
            <person name="Wingfield B.D."/>
            <person name="Bills G.F."/>
            <person name="Dong Y."/>
            <person name="Huang W."/>
            <person name="Nel W.J."/>
            <person name="Swalarsk-Parry B.S."/>
            <person name="Vaghefi N."/>
            <person name="Wilken P.M."/>
            <person name="An Z."/>
            <person name="de Beer Z.W."/>
            <person name="De Vos L."/>
            <person name="Chen L."/>
            <person name="Duong T.A."/>
            <person name="Gao Y."/>
            <person name="Hammerbacher A."/>
            <person name="Kikkert J.R."/>
            <person name="Li Y."/>
            <person name="Li H."/>
            <person name="Li K."/>
            <person name="Li Q."/>
            <person name="Liu X."/>
            <person name="Ma X."/>
            <person name="Naidoo K."/>
            <person name="Pethybridge S.J."/>
            <person name="Sun J."/>
            <person name="Steenkamp E.T."/>
            <person name="van der Nest M.A."/>
            <person name="van Wyk S."/>
            <person name="Wingfield M.J."/>
            <person name="Xiong C."/>
            <person name="Yue Q."/>
            <person name="Zhang X."/>
        </authorList>
    </citation>
    <scope>NUCLEOTIDE SEQUENCE [LARGE SCALE GENOMIC DNA]</scope>
    <source>
        <strain evidence="8 9">BP 5553</strain>
    </source>
</reference>
<keyword evidence="3 6" id="KW-1133">Transmembrane helix</keyword>
<dbReference type="EMBL" id="NPIC01000005">
    <property type="protein sequence ID" value="RDL36224.1"/>
    <property type="molecule type" value="Genomic_DNA"/>
</dbReference>
<dbReference type="Pfam" id="PF07690">
    <property type="entry name" value="MFS_1"/>
    <property type="match status" value="1"/>
</dbReference>